<keyword evidence="3" id="KW-1133">Transmembrane helix</keyword>
<evidence type="ECO:0000313" key="5">
    <source>
        <dbReference type="EMBL" id="BAS01957.1"/>
    </source>
</evidence>
<keyword evidence="2" id="KW-0539">Nucleus</keyword>
<keyword evidence="3" id="KW-0812">Transmembrane</keyword>
<dbReference type="AlphaFoldDB" id="A0A0H5BLX1"/>
<comment type="subcellular location">
    <subcellularLocation>
        <location evidence="1">Nucleus</location>
    </subcellularLocation>
</comment>
<organism evidence="5">
    <name type="scientific">Amorphochlora amoebiformis</name>
    <dbReference type="NCBI Taxonomy" id="1561963"/>
    <lineage>
        <taxon>Eukaryota</taxon>
        <taxon>Sar</taxon>
        <taxon>Rhizaria</taxon>
        <taxon>Cercozoa</taxon>
        <taxon>Chlorarachniophyceae</taxon>
        <taxon>Amorphochlora</taxon>
    </lineage>
</organism>
<evidence type="ECO:0000256" key="1">
    <source>
        <dbReference type="ARBA" id="ARBA00004123"/>
    </source>
</evidence>
<sequence length="210" mass="25774">MNNNNIWRVFKVKKILKYDHCSYRYNYKTLKLCKLKENIFKTCDKLSCPIINDNYVSLNEEKGKIYILTKIFPRKNNKFFKWRKICLHNNFMIALMQIESLLIYWPKRFMHFIKLRISIFYQKLAVLNNQLKYHSLITQEICKKNEIFKKYSNYISHKFNYVKMIKKEIYIRLLTGKYGRLSRIFTNNNMKINKKLGFLDMKNNFQKIIK</sequence>
<geneLocation type="nucleomorph" evidence="5"/>
<gene>
    <name evidence="5" type="primary">mak16</name>
</gene>
<dbReference type="GO" id="GO:0030687">
    <property type="term" value="C:preribosome, large subunit precursor"/>
    <property type="evidence" value="ECO:0007669"/>
    <property type="project" value="TreeGrafter"/>
</dbReference>
<evidence type="ECO:0000256" key="2">
    <source>
        <dbReference type="ARBA" id="ARBA00023242"/>
    </source>
</evidence>
<dbReference type="GO" id="GO:0005730">
    <property type="term" value="C:nucleolus"/>
    <property type="evidence" value="ECO:0007669"/>
    <property type="project" value="TreeGrafter"/>
</dbReference>
<keyword evidence="3" id="KW-0472">Membrane</keyword>
<name>A0A0H5BLX1_9EUKA</name>
<dbReference type="Pfam" id="PF01778">
    <property type="entry name" value="Ribosomal_L28e"/>
    <property type="match status" value="1"/>
</dbReference>
<dbReference type="GO" id="GO:0000470">
    <property type="term" value="P:maturation of LSU-rRNA"/>
    <property type="evidence" value="ECO:0007669"/>
    <property type="project" value="TreeGrafter"/>
</dbReference>
<dbReference type="InterPro" id="IPR029004">
    <property type="entry name" value="Ribosomal_eL28/Mak16"/>
</dbReference>
<feature type="domain" description="Ribosomal eL28/Mak16" evidence="4">
    <location>
        <begin position="20"/>
        <end position="121"/>
    </location>
</feature>
<keyword evidence="5" id="KW-0542">Nucleomorph</keyword>
<protein>
    <submittedName>
        <fullName evidence="5">Cell cycle and ribosome biogenesis protein</fullName>
    </submittedName>
</protein>
<dbReference type="EMBL" id="AB996604">
    <property type="protein sequence ID" value="BAS01957.1"/>
    <property type="molecule type" value="Genomic_DNA"/>
</dbReference>
<feature type="transmembrane region" description="Helical" evidence="3">
    <location>
        <begin position="85"/>
        <end position="105"/>
    </location>
</feature>
<proteinExistence type="predicted"/>
<reference evidence="5" key="1">
    <citation type="journal article" date="2015" name="Genome Biol. Evol.">
        <title>Nucleomorph Genome Sequences of Two Chlorarachniophytes, Amorphochlora amoebiformis and Lotharella vacuolata.</title>
        <authorList>
            <person name="Suzuki S."/>
            <person name="Shirato S."/>
            <person name="Hirakawa Y."/>
            <person name="Ishida K."/>
        </authorList>
    </citation>
    <scope>NUCLEOTIDE SEQUENCE</scope>
    <source>
        <strain evidence="5">CCMP2058</strain>
    </source>
</reference>
<dbReference type="PANTHER" id="PTHR23405">
    <property type="entry name" value="MAINTENANCE OF KILLER 16 MAK16 PROTEIN-RELATED"/>
    <property type="match status" value="1"/>
</dbReference>
<accession>A0A0H5BLX1</accession>
<evidence type="ECO:0000259" key="4">
    <source>
        <dbReference type="Pfam" id="PF01778"/>
    </source>
</evidence>
<dbReference type="PANTHER" id="PTHR23405:SF4">
    <property type="entry name" value="PROTEIN MAK16 HOMOLOG"/>
    <property type="match status" value="1"/>
</dbReference>
<evidence type="ECO:0000256" key="3">
    <source>
        <dbReference type="SAM" id="Phobius"/>
    </source>
</evidence>
<dbReference type="GO" id="GO:0000460">
    <property type="term" value="P:maturation of 5.8S rRNA"/>
    <property type="evidence" value="ECO:0007669"/>
    <property type="project" value="TreeGrafter"/>
</dbReference>